<dbReference type="AlphaFoldDB" id="A0AAD9GQE1"/>
<protein>
    <submittedName>
        <fullName evidence="1">Uncharacterized protein</fullName>
    </submittedName>
</protein>
<proteinExistence type="predicted"/>
<sequence>MLLPRKPRQNVIGFVFDTTAETVAIPAAKISKAKRLVVNAYHAANLSRSEFRWMLVSLHHIATCRHPAQVFLKRFRYFAALPEPDFVASTDASDFGVCSLVASLRLSLTYSSIQKDQGRV</sequence>
<keyword evidence="2" id="KW-1185">Reference proteome</keyword>
<evidence type="ECO:0000313" key="2">
    <source>
        <dbReference type="Proteomes" id="UP001259832"/>
    </source>
</evidence>
<comment type="caution">
    <text evidence="1">The sequence shown here is derived from an EMBL/GenBank/DDBJ whole genome shotgun (WGS) entry which is preliminary data.</text>
</comment>
<evidence type="ECO:0000313" key="1">
    <source>
        <dbReference type="EMBL" id="KAK1942887.1"/>
    </source>
</evidence>
<dbReference type="EMBL" id="JASMQC010000008">
    <property type="protein sequence ID" value="KAK1942887.1"/>
    <property type="molecule type" value="Genomic_DNA"/>
</dbReference>
<organism evidence="1 2">
    <name type="scientific">Phytophthora citrophthora</name>
    <dbReference type="NCBI Taxonomy" id="4793"/>
    <lineage>
        <taxon>Eukaryota</taxon>
        <taxon>Sar</taxon>
        <taxon>Stramenopiles</taxon>
        <taxon>Oomycota</taxon>
        <taxon>Peronosporomycetes</taxon>
        <taxon>Peronosporales</taxon>
        <taxon>Peronosporaceae</taxon>
        <taxon>Phytophthora</taxon>
    </lineage>
</organism>
<reference evidence="1" key="1">
    <citation type="submission" date="2023-08" db="EMBL/GenBank/DDBJ databases">
        <title>Reference Genome Resource for the Citrus Pathogen Phytophthora citrophthora.</title>
        <authorList>
            <person name="Moller H."/>
            <person name="Coetzee B."/>
            <person name="Rose L.J."/>
            <person name="Van Niekerk J.M."/>
        </authorList>
    </citation>
    <scope>NUCLEOTIDE SEQUENCE</scope>
    <source>
        <strain evidence="1">STE-U-9442</strain>
    </source>
</reference>
<gene>
    <name evidence="1" type="ORF">P3T76_005524</name>
</gene>
<dbReference type="Proteomes" id="UP001259832">
    <property type="component" value="Unassembled WGS sequence"/>
</dbReference>
<name>A0AAD9GQE1_9STRA</name>
<accession>A0AAD9GQE1</accession>